<accession>A0A401NTL7</accession>
<proteinExistence type="predicted"/>
<comment type="caution">
    <text evidence="2">The sequence shown here is derived from an EMBL/GenBank/DDBJ whole genome shotgun (WGS) entry which is preliminary data.</text>
</comment>
<gene>
    <name evidence="2" type="ORF">scyTo_0004565</name>
</gene>
<evidence type="ECO:0000256" key="1">
    <source>
        <dbReference type="SAM" id="MobiDB-lite"/>
    </source>
</evidence>
<dbReference type="EMBL" id="BFAA01001356">
    <property type="protein sequence ID" value="GCB64228.1"/>
    <property type="molecule type" value="Genomic_DNA"/>
</dbReference>
<dbReference type="Proteomes" id="UP000288216">
    <property type="component" value="Unassembled WGS sequence"/>
</dbReference>
<dbReference type="AlphaFoldDB" id="A0A401NTL7"/>
<reference evidence="2 3" key="1">
    <citation type="journal article" date="2018" name="Nat. Ecol. Evol.">
        <title>Shark genomes provide insights into elasmobranch evolution and the origin of vertebrates.</title>
        <authorList>
            <person name="Hara Y"/>
            <person name="Yamaguchi K"/>
            <person name="Onimaru K"/>
            <person name="Kadota M"/>
            <person name="Koyanagi M"/>
            <person name="Keeley SD"/>
            <person name="Tatsumi K"/>
            <person name="Tanaka K"/>
            <person name="Motone F"/>
            <person name="Kageyama Y"/>
            <person name="Nozu R"/>
            <person name="Adachi N"/>
            <person name="Nishimura O"/>
            <person name="Nakagawa R"/>
            <person name="Tanegashima C"/>
            <person name="Kiyatake I"/>
            <person name="Matsumoto R"/>
            <person name="Murakumo K"/>
            <person name="Nishida K"/>
            <person name="Terakita A"/>
            <person name="Kuratani S"/>
            <person name="Sato K"/>
            <person name="Hyodo S Kuraku.S."/>
        </authorList>
    </citation>
    <scope>NUCLEOTIDE SEQUENCE [LARGE SCALE GENOMIC DNA]</scope>
</reference>
<protein>
    <submittedName>
        <fullName evidence="2">Uncharacterized protein</fullName>
    </submittedName>
</protein>
<evidence type="ECO:0000313" key="3">
    <source>
        <dbReference type="Proteomes" id="UP000288216"/>
    </source>
</evidence>
<organism evidence="2 3">
    <name type="scientific">Scyliorhinus torazame</name>
    <name type="common">Cloudy catshark</name>
    <name type="synonym">Catulus torazame</name>
    <dbReference type="NCBI Taxonomy" id="75743"/>
    <lineage>
        <taxon>Eukaryota</taxon>
        <taxon>Metazoa</taxon>
        <taxon>Chordata</taxon>
        <taxon>Craniata</taxon>
        <taxon>Vertebrata</taxon>
        <taxon>Chondrichthyes</taxon>
        <taxon>Elasmobranchii</taxon>
        <taxon>Galeomorphii</taxon>
        <taxon>Galeoidea</taxon>
        <taxon>Carcharhiniformes</taxon>
        <taxon>Scyliorhinidae</taxon>
        <taxon>Scyliorhinus</taxon>
    </lineage>
</organism>
<feature type="region of interest" description="Disordered" evidence="1">
    <location>
        <begin position="1"/>
        <end position="37"/>
    </location>
</feature>
<name>A0A401NTL7_SCYTO</name>
<sequence length="71" mass="7921">METKKSRKQQKQEKKGQRQSGVGAAPGPKVADVRTEDQTIQAALDNMLQVIKGSFEDLKRDNLEPLQKAVE</sequence>
<feature type="compositionally biased region" description="Basic and acidic residues" evidence="1">
    <location>
        <begin position="1"/>
        <end position="16"/>
    </location>
</feature>
<keyword evidence="3" id="KW-1185">Reference proteome</keyword>
<evidence type="ECO:0000313" key="2">
    <source>
        <dbReference type="EMBL" id="GCB64228.1"/>
    </source>
</evidence>